<name>Q7Y3E9_BPSC1</name>
<evidence type="ECO:0000313" key="1">
    <source>
        <dbReference type="EMBL" id="AAP42312.1"/>
    </source>
</evidence>
<dbReference type="KEGG" id="vg:1489938"/>
<keyword evidence="2" id="KW-1185">Reference proteome</keyword>
<organism evidence="1 2">
    <name type="scientific">Streptococcus phage C1</name>
    <dbReference type="NCBI Taxonomy" id="2907838"/>
    <lineage>
        <taxon>Viruses</taxon>
        <taxon>Duplodnaviria</taxon>
        <taxon>Heunggongvirae</taxon>
        <taxon>Uroviricota</taxon>
        <taxon>Caudoviricetes</taxon>
        <taxon>Rountreeviridae</taxon>
        <taxon>Fischettivirus</taxon>
        <taxon>Fischettivirus C1</taxon>
    </lineage>
</organism>
<proteinExistence type="predicted"/>
<sequence length="430" mass="48608">MRGTNYMKFYINPFDQHHDHMSHHDHEHWKELQFSKAVADAINANSEKNIEQDGRLDGHDKDVQDLKNADLEIIQQIDEVAAQAAENKNLLGNLKGAETSTAKSNIYNGIQVDVKVAPQSDNGLKITTDGLHVVDYTSKIAEIEQLIDEILTPEGSDVTMEQIRAMIENLSQEFGEADAGLKLQIDNMEKRLIALDIPDIDPLTQKIELLDADILGVKQISTYTEMMNSLATFGSREGSKAIRFNPVGNASTGTQIDPNGGMNLLYQSHTFQVRGVTKRFEFLLLDIWHMTFRGTGWPEQVADMYYFMLDIYAEGVTDRLKHVLSNNAITMNDFHQFDNNAQVKKWYPVVFTLYGNDDKEEMYLVAQGLGTSGLDTESLDNFRAPATGTPYVIETWLDPVTGTEYMPAYQADGYKHKPFNQWVTVEDFYS</sequence>
<dbReference type="GeneID" id="1489938"/>
<protein>
    <submittedName>
        <fullName evidence="1">Uncharacterized protein</fullName>
    </submittedName>
</protein>
<dbReference type="RefSeq" id="NP_852019.1">
    <property type="nucleotide sequence ID" value="NC_004814.1"/>
</dbReference>
<accession>Q7Y3E9</accession>
<evidence type="ECO:0000313" key="2">
    <source>
        <dbReference type="Proteomes" id="UP000001773"/>
    </source>
</evidence>
<dbReference type="EMBL" id="AY212251">
    <property type="protein sequence ID" value="AAP42312.1"/>
    <property type="molecule type" value="Genomic_DNA"/>
</dbReference>
<reference evidence="1 2" key="2">
    <citation type="journal article" date="2006" name="Proc. Natl. Acad. Sci. U.S.A.">
        <title>PlyC: a multimeric bacteriophage lysin.</title>
        <authorList>
            <person name="Nelson D."/>
            <person name="Schuch R."/>
            <person name="Chahales P."/>
            <person name="Zhu S."/>
            <person name="Fischetti V.A."/>
        </authorList>
    </citation>
    <scope>NUCLEOTIDE SEQUENCE [LARGE SCALE GENOMIC DNA]</scope>
</reference>
<dbReference type="Proteomes" id="UP000001773">
    <property type="component" value="Segment"/>
</dbReference>
<gene>
    <name evidence="1" type="primary">orf13</name>
</gene>
<reference evidence="1 2" key="1">
    <citation type="journal article" date="2003" name="J. Bacteriol.">
        <title>Genomic sequence of C1, the first streptococcal phage.</title>
        <authorList>
            <person name="Nelson D."/>
            <person name="Schuch R."/>
            <person name="Zhu S."/>
            <person name="Tscherne D.M."/>
            <person name="Fischetti V.A."/>
        </authorList>
    </citation>
    <scope>NUCLEOTIDE SEQUENCE</scope>
</reference>